<evidence type="ECO:0000256" key="2">
    <source>
        <dbReference type="SAM" id="Phobius"/>
    </source>
</evidence>
<evidence type="ECO:0000313" key="3">
    <source>
        <dbReference type="EMBL" id="GIH42383.1"/>
    </source>
</evidence>
<name>A0ABQ4G5M8_9ACTN</name>
<evidence type="ECO:0000313" key="4">
    <source>
        <dbReference type="Proteomes" id="UP000603904"/>
    </source>
</evidence>
<keyword evidence="2" id="KW-0812">Transmembrane</keyword>
<protein>
    <submittedName>
        <fullName evidence="3">Uncharacterized protein</fullName>
    </submittedName>
</protein>
<feature type="compositionally biased region" description="Pro residues" evidence="1">
    <location>
        <begin position="125"/>
        <end position="134"/>
    </location>
</feature>
<organism evidence="3 4">
    <name type="scientific">Microbispora corallina</name>
    <dbReference type="NCBI Taxonomy" id="83302"/>
    <lineage>
        <taxon>Bacteria</taxon>
        <taxon>Bacillati</taxon>
        <taxon>Actinomycetota</taxon>
        <taxon>Actinomycetes</taxon>
        <taxon>Streptosporangiales</taxon>
        <taxon>Streptosporangiaceae</taxon>
        <taxon>Microbispora</taxon>
    </lineage>
</organism>
<feature type="compositionally biased region" description="Pro residues" evidence="1">
    <location>
        <begin position="61"/>
        <end position="71"/>
    </location>
</feature>
<keyword evidence="4" id="KW-1185">Reference proteome</keyword>
<accession>A0ABQ4G5M8</accession>
<reference evidence="3 4" key="1">
    <citation type="submission" date="2021-01" db="EMBL/GenBank/DDBJ databases">
        <title>Whole genome shotgun sequence of Microbispora corallina NBRC 16416.</title>
        <authorList>
            <person name="Komaki H."/>
            <person name="Tamura T."/>
        </authorList>
    </citation>
    <scope>NUCLEOTIDE SEQUENCE [LARGE SCALE GENOMIC DNA]</scope>
    <source>
        <strain evidence="3 4">NBRC 16416</strain>
    </source>
</reference>
<proteinExistence type="predicted"/>
<dbReference type="RefSeq" id="WP_204059602.1">
    <property type="nucleotide sequence ID" value="NZ_BAAAGP010000017.1"/>
</dbReference>
<dbReference type="Proteomes" id="UP000603904">
    <property type="component" value="Unassembled WGS sequence"/>
</dbReference>
<keyword evidence="2" id="KW-1133">Transmembrane helix</keyword>
<evidence type="ECO:0000256" key="1">
    <source>
        <dbReference type="SAM" id="MobiDB-lite"/>
    </source>
</evidence>
<keyword evidence="2" id="KW-0472">Membrane</keyword>
<feature type="compositionally biased region" description="Low complexity" evidence="1">
    <location>
        <begin position="1"/>
        <end position="10"/>
    </location>
</feature>
<gene>
    <name evidence="3" type="ORF">Mco01_53830</name>
</gene>
<sequence length="324" mass="34914">MTETPLGGTPPHDHPGPGHQPGSPRPGSPRPGWNEANGPDPRDWFAPPPSQPSDITYSGPLPRPAPLPVPIPGRLTPPAKDRRVWPPPEPEPEGEDGSTQPFPAIRGTRPLPPSAIRSGPAQSEPRPPVPPPSAAPRRRRRAVLVGAGAVVSAALAVGLPAWFAYGVYEYGRPADVVHLVKPGQPGVWQHVSWQVSLQRIPDPSGRSATPDRQWVKVIATRTALDAEGAIRHGAPEVSLTDAAGRTWRTEELSNDTPPDVKDNRVGTPYRMERVGVVPPAVADQVEVLLRPSVYRDVPGQSADDFMKAAFSSTEKEDQVLRFLR</sequence>
<comment type="caution">
    <text evidence="3">The sequence shown here is derived from an EMBL/GenBank/DDBJ whole genome shotgun (WGS) entry which is preliminary data.</text>
</comment>
<feature type="transmembrane region" description="Helical" evidence="2">
    <location>
        <begin position="142"/>
        <end position="165"/>
    </location>
</feature>
<dbReference type="EMBL" id="BOOC01000030">
    <property type="protein sequence ID" value="GIH42383.1"/>
    <property type="molecule type" value="Genomic_DNA"/>
</dbReference>
<feature type="region of interest" description="Disordered" evidence="1">
    <location>
        <begin position="1"/>
        <end position="138"/>
    </location>
</feature>